<evidence type="ECO:0000256" key="3">
    <source>
        <dbReference type="ARBA" id="ARBA00022553"/>
    </source>
</evidence>
<evidence type="ECO:0000256" key="1">
    <source>
        <dbReference type="ARBA" id="ARBA00004324"/>
    </source>
</evidence>
<evidence type="ECO:0000256" key="2">
    <source>
        <dbReference type="ARBA" id="ARBA00022491"/>
    </source>
</evidence>
<evidence type="ECO:0000256" key="8">
    <source>
        <dbReference type="ARBA" id="ARBA00023125"/>
    </source>
</evidence>
<evidence type="ECO:0000256" key="7">
    <source>
        <dbReference type="ARBA" id="ARBA00023015"/>
    </source>
</evidence>
<dbReference type="GeneID" id="115626896"/>
<dbReference type="GO" id="GO:0005681">
    <property type="term" value="C:spliceosomal complex"/>
    <property type="evidence" value="ECO:0007669"/>
    <property type="project" value="UniProtKB-KW"/>
</dbReference>
<dbReference type="AlphaFoldDB" id="A0A6J2TRX9"/>
<dbReference type="RefSeq" id="XP_030378268.1">
    <property type="nucleotide sequence ID" value="XM_030522408.1"/>
</dbReference>
<keyword evidence="8" id="KW-0238">DNA-binding</keyword>
<evidence type="ECO:0000256" key="13">
    <source>
        <dbReference type="ARBA" id="ARBA00077703"/>
    </source>
</evidence>
<keyword evidence="16" id="KW-1185">Reference proteome</keyword>
<evidence type="ECO:0000256" key="14">
    <source>
        <dbReference type="SAM" id="MobiDB-lite"/>
    </source>
</evidence>
<dbReference type="PROSITE" id="PS50006">
    <property type="entry name" value="FHA_DOMAIN"/>
    <property type="match status" value="1"/>
</dbReference>
<keyword evidence="2" id="KW-0678">Repressor</keyword>
<evidence type="ECO:0000259" key="15">
    <source>
        <dbReference type="PROSITE" id="PS50006"/>
    </source>
</evidence>
<name>A0A6J2TRX9_DROLE</name>
<keyword evidence="3" id="KW-0597">Phosphoprotein</keyword>
<keyword evidence="9" id="KW-0804">Transcription</keyword>
<dbReference type="GO" id="GO:0008380">
    <property type="term" value="P:RNA splicing"/>
    <property type="evidence" value="ECO:0007669"/>
    <property type="project" value="UniProtKB-KW"/>
</dbReference>
<dbReference type="GO" id="GO:0003677">
    <property type="term" value="F:DNA binding"/>
    <property type="evidence" value="ECO:0007669"/>
    <property type="project" value="UniProtKB-KW"/>
</dbReference>
<sequence>MANSYDIPSWAGKPPTGLHLDVLKDDKLVQKLMVDEKRCYLFGRNSQMNDFCIDHASCSRVHAAFVYHKHLNIAYLVDLGSTHGTFIGTLRLEANKPTQLQINSTFHFGASTRNYILRERPSAGQHNIMEDLPLNEISDGTLLGLPESQTELDNLTEYNTAHNRRISMLGIADDPNLRKQKQGRKRRNVTFNDEEIIINPEDVDPNVGRFRNLVQTTVVPAKRARFEPNHMGLHSGSSNSIVVASHAVSALSASHQMFQQSIVEMKQQQQSHASAHSPTNSLYQGLPATAYDAHGFKTSGGDFEPVSPLSIGTKLGLLLPNPAPDVTPIVDEPVEIPSSSIAQKLAIANANVQRFVEDAHNTSGENDALGPQKKKYAKEAWPGRKPMLGQL</sequence>
<dbReference type="Gene3D" id="6.10.250.1290">
    <property type="match status" value="1"/>
</dbReference>
<dbReference type="Gene3D" id="2.60.200.20">
    <property type="match status" value="1"/>
</dbReference>
<evidence type="ECO:0000313" key="18">
    <source>
        <dbReference type="RefSeq" id="XP_030378275.1"/>
    </source>
</evidence>
<dbReference type="GO" id="GO:0016607">
    <property type="term" value="C:nuclear speck"/>
    <property type="evidence" value="ECO:0007669"/>
    <property type="project" value="UniProtKB-SubCell"/>
</dbReference>
<dbReference type="RefSeq" id="XP_030378275.1">
    <property type="nucleotide sequence ID" value="XM_030522415.1"/>
</dbReference>
<evidence type="ECO:0000256" key="6">
    <source>
        <dbReference type="ARBA" id="ARBA00022884"/>
    </source>
</evidence>
<dbReference type="InterPro" id="IPR008984">
    <property type="entry name" value="SMAD_FHA_dom_sf"/>
</dbReference>
<dbReference type="PANTHER" id="PTHR23308">
    <property type="entry name" value="NUCLEAR INHIBITOR OF PROTEIN PHOSPHATASE-1"/>
    <property type="match status" value="1"/>
</dbReference>
<evidence type="ECO:0000256" key="5">
    <source>
        <dbReference type="ARBA" id="ARBA00022728"/>
    </source>
</evidence>
<dbReference type="GO" id="GO:0006397">
    <property type="term" value="P:mRNA processing"/>
    <property type="evidence" value="ECO:0007669"/>
    <property type="project" value="UniProtKB-KW"/>
</dbReference>
<evidence type="ECO:0000256" key="10">
    <source>
        <dbReference type="ARBA" id="ARBA00023187"/>
    </source>
</evidence>
<dbReference type="Pfam" id="PF00498">
    <property type="entry name" value="FHA"/>
    <property type="match status" value="1"/>
</dbReference>
<evidence type="ECO:0000256" key="12">
    <source>
        <dbReference type="ARBA" id="ARBA00068386"/>
    </source>
</evidence>
<protein>
    <recommendedName>
        <fullName evidence="12">Nuclear inhibitor of protein phosphatase 1</fullName>
    </recommendedName>
    <alternativeName>
        <fullName evidence="13">Protein phosphatase 1 regulatory inhibitor subunit 8</fullName>
    </alternativeName>
</protein>
<dbReference type="Proteomes" id="UP000504634">
    <property type="component" value="Unplaced"/>
</dbReference>
<dbReference type="SMART" id="SM00240">
    <property type="entry name" value="FHA"/>
    <property type="match status" value="1"/>
</dbReference>
<keyword evidence="7" id="KW-0805">Transcription regulation</keyword>
<dbReference type="GO" id="GO:0003723">
    <property type="term" value="F:RNA binding"/>
    <property type="evidence" value="ECO:0007669"/>
    <property type="project" value="UniProtKB-KW"/>
</dbReference>
<dbReference type="OrthoDB" id="4096268at2759"/>
<keyword evidence="5" id="KW-0747">Spliceosome</keyword>
<dbReference type="CTD" id="44748"/>
<dbReference type="CDD" id="cd22674">
    <property type="entry name" value="FHA_PPP1R8"/>
    <property type="match status" value="1"/>
</dbReference>
<evidence type="ECO:0000313" key="17">
    <source>
        <dbReference type="RefSeq" id="XP_030378268.1"/>
    </source>
</evidence>
<feature type="domain" description="FHA" evidence="15">
    <location>
        <begin position="40"/>
        <end position="92"/>
    </location>
</feature>
<dbReference type="FunFam" id="2.60.200.20:FF:000012">
    <property type="entry name" value="Nuclear inhibitor of protein phosphatase 1"/>
    <property type="match status" value="1"/>
</dbReference>
<comment type="subcellular location">
    <subcellularLocation>
        <location evidence="1">Nucleus speckle</location>
    </subcellularLocation>
</comment>
<evidence type="ECO:0000313" key="16">
    <source>
        <dbReference type="Proteomes" id="UP000504634"/>
    </source>
</evidence>
<keyword evidence="11" id="KW-0539">Nucleus</keyword>
<dbReference type="InterPro" id="IPR000253">
    <property type="entry name" value="FHA_dom"/>
</dbReference>
<keyword evidence="10" id="KW-0508">mRNA splicing</keyword>
<accession>A0A6J2TRX9</accession>
<feature type="region of interest" description="Disordered" evidence="14">
    <location>
        <begin position="361"/>
        <end position="391"/>
    </location>
</feature>
<keyword evidence="4" id="KW-0507">mRNA processing</keyword>
<evidence type="ECO:0000256" key="11">
    <source>
        <dbReference type="ARBA" id="ARBA00023242"/>
    </source>
</evidence>
<proteinExistence type="predicted"/>
<evidence type="ECO:0000256" key="4">
    <source>
        <dbReference type="ARBA" id="ARBA00022664"/>
    </source>
</evidence>
<dbReference type="SUPFAM" id="SSF49879">
    <property type="entry name" value="SMAD/FHA domain"/>
    <property type="match status" value="1"/>
</dbReference>
<reference evidence="17 18" key="1">
    <citation type="submission" date="2025-04" db="UniProtKB">
        <authorList>
            <consortium name="RefSeq"/>
        </authorList>
    </citation>
    <scope>IDENTIFICATION</scope>
    <source>
        <strain evidence="17 18">11010-0011.00</strain>
        <tissue evidence="17 18">Whole body</tissue>
    </source>
</reference>
<keyword evidence="6" id="KW-0694">RNA-binding</keyword>
<organism evidence="16 18">
    <name type="scientific">Drosophila lebanonensis</name>
    <name type="common">Fruit fly</name>
    <name type="synonym">Scaptodrosophila lebanonensis</name>
    <dbReference type="NCBI Taxonomy" id="7225"/>
    <lineage>
        <taxon>Eukaryota</taxon>
        <taxon>Metazoa</taxon>
        <taxon>Ecdysozoa</taxon>
        <taxon>Arthropoda</taxon>
        <taxon>Hexapoda</taxon>
        <taxon>Insecta</taxon>
        <taxon>Pterygota</taxon>
        <taxon>Neoptera</taxon>
        <taxon>Endopterygota</taxon>
        <taxon>Diptera</taxon>
        <taxon>Brachycera</taxon>
        <taxon>Muscomorpha</taxon>
        <taxon>Ephydroidea</taxon>
        <taxon>Drosophilidae</taxon>
        <taxon>Scaptodrosophila</taxon>
    </lineage>
</organism>
<gene>
    <name evidence="17 18" type="primary">LOC115626896</name>
</gene>
<evidence type="ECO:0000256" key="9">
    <source>
        <dbReference type="ARBA" id="ARBA00023163"/>
    </source>
</evidence>
<dbReference type="InterPro" id="IPR050923">
    <property type="entry name" value="Cell_Proc_Reg/RNA_Proc"/>
</dbReference>